<dbReference type="InterPro" id="IPR015590">
    <property type="entry name" value="Aldehyde_DH_dom"/>
</dbReference>
<dbReference type="InterPro" id="IPR016163">
    <property type="entry name" value="Ald_DH_C"/>
</dbReference>
<reference evidence="6 7" key="1">
    <citation type="submission" date="2014-04" db="EMBL/GenBank/DDBJ databases">
        <authorList>
            <consortium name="DOE Joint Genome Institute"/>
            <person name="Kuo A."/>
            <person name="Gay G."/>
            <person name="Dore J."/>
            <person name="Kohler A."/>
            <person name="Nagy L.G."/>
            <person name="Floudas D."/>
            <person name="Copeland A."/>
            <person name="Barry K.W."/>
            <person name="Cichocki N."/>
            <person name="Veneault-Fourrey C."/>
            <person name="LaButti K."/>
            <person name="Lindquist E.A."/>
            <person name="Lipzen A."/>
            <person name="Lundell T."/>
            <person name="Morin E."/>
            <person name="Murat C."/>
            <person name="Sun H."/>
            <person name="Tunlid A."/>
            <person name="Henrissat B."/>
            <person name="Grigoriev I.V."/>
            <person name="Hibbett D.S."/>
            <person name="Martin F."/>
            <person name="Nordberg H.P."/>
            <person name="Cantor M.N."/>
            <person name="Hua S.X."/>
        </authorList>
    </citation>
    <scope>NUCLEOTIDE SEQUENCE [LARGE SCALE GENOMIC DNA]</scope>
    <source>
        <strain evidence="7">h7</strain>
    </source>
</reference>
<evidence type="ECO:0000256" key="3">
    <source>
        <dbReference type="PROSITE-ProRule" id="PRU10007"/>
    </source>
</evidence>
<sequence>MPGTYTHKFDTPAYKGEVTINTGLFIGGKWVDPVEGGTIDVVNPATGKVITAVSVGTKQDVDLAVDAAKKAYKTTWGLHCPGAQRGRLLNKLADLLEQHLDEFAALEALDVGKVFVKARVSDIGGTIATLRYYAGWADKVQGKTIETRETKFAYTRHEPYGVVGQIVPWNFPMAMMGWKIGPALATGNTIVLKPSEITPLTALKLSELIIEAGFPPGVVNIVNGYGHTVGQAITEHPLIEKVAFTGSTLVGRKVLKASAESNLKVVTLELGGKSPTVIFDDAALDQTVNWAAFGIFFNMGQACTAGSRIFVQEGIYDAFLEKFTVVAKGLTQKTGDPFSPDTEHGPQVSQIQFDRVMGYIDEGKNGGAKVHLGGERHGNEGFFIQPTIFTDCNLDMKITHEEIFGPVATIIKFKTEEEVIEMANNTTYGLACNVFTQNISRGIRVAHALEAGSAWVNNAQVPEVGVPFGGYKQSGIGRELGEYALDTYTQVKAVHINIGPN</sequence>
<gene>
    <name evidence="6" type="ORF">M413DRAFT_76887</name>
</gene>
<dbReference type="GO" id="GO:0004030">
    <property type="term" value="F:aldehyde dehydrogenase [NAD(P)+] activity"/>
    <property type="evidence" value="ECO:0007669"/>
    <property type="project" value="UniProtKB-ARBA"/>
</dbReference>
<evidence type="ECO:0000256" key="4">
    <source>
        <dbReference type="RuleBase" id="RU003345"/>
    </source>
</evidence>
<organism evidence="6 7">
    <name type="scientific">Hebeloma cylindrosporum</name>
    <dbReference type="NCBI Taxonomy" id="76867"/>
    <lineage>
        <taxon>Eukaryota</taxon>
        <taxon>Fungi</taxon>
        <taxon>Dikarya</taxon>
        <taxon>Basidiomycota</taxon>
        <taxon>Agaricomycotina</taxon>
        <taxon>Agaricomycetes</taxon>
        <taxon>Agaricomycetidae</taxon>
        <taxon>Agaricales</taxon>
        <taxon>Agaricineae</taxon>
        <taxon>Hymenogastraceae</taxon>
        <taxon>Hebeloma</taxon>
    </lineage>
</organism>
<evidence type="ECO:0000313" key="7">
    <source>
        <dbReference type="Proteomes" id="UP000053424"/>
    </source>
</evidence>
<dbReference type="FunFam" id="3.40.605.10:FF:000026">
    <property type="entry name" value="Aldehyde dehydrogenase, putative"/>
    <property type="match status" value="1"/>
</dbReference>
<dbReference type="Pfam" id="PF00171">
    <property type="entry name" value="Aldedh"/>
    <property type="match status" value="1"/>
</dbReference>
<dbReference type="PROSITE" id="PS00070">
    <property type="entry name" value="ALDEHYDE_DEHYDR_CYS"/>
    <property type="match status" value="1"/>
</dbReference>
<dbReference type="FunFam" id="3.40.605.10:FF:000050">
    <property type="entry name" value="Aldehyde dehydrogenase, mitochondrial"/>
    <property type="match status" value="1"/>
</dbReference>
<keyword evidence="7" id="KW-1185">Reference proteome</keyword>
<feature type="active site" evidence="3">
    <location>
        <position position="269"/>
    </location>
</feature>
<evidence type="ECO:0000256" key="1">
    <source>
        <dbReference type="ARBA" id="ARBA00009986"/>
    </source>
</evidence>
<dbReference type="AlphaFoldDB" id="A0A0C2XIN7"/>
<accession>A0A0C2XIN7</accession>
<comment type="similarity">
    <text evidence="1 4">Belongs to the aldehyde dehydrogenase family.</text>
</comment>
<dbReference type="PANTHER" id="PTHR11699">
    <property type="entry name" value="ALDEHYDE DEHYDROGENASE-RELATED"/>
    <property type="match status" value="1"/>
</dbReference>
<dbReference type="Proteomes" id="UP000053424">
    <property type="component" value="Unassembled WGS sequence"/>
</dbReference>
<dbReference type="CDD" id="cd07091">
    <property type="entry name" value="ALDH_F1-2_Ald2-like"/>
    <property type="match status" value="1"/>
</dbReference>
<dbReference type="InterPro" id="IPR016161">
    <property type="entry name" value="Ald_DH/histidinol_DH"/>
</dbReference>
<dbReference type="InterPro" id="IPR016160">
    <property type="entry name" value="Ald_DH_CS_CYS"/>
</dbReference>
<proteinExistence type="inferred from homology"/>
<dbReference type="EMBL" id="KN831796">
    <property type="protein sequence ID" value="KIM37663.1"/>
    <property type="molecule type" value="Genomic_DNA"/>
</dbReference>
<protein>
    <recommendedName>
        <fullName evidence="5">Aldehyde dehydrogenase domain-containing protein</fullName>
    </recommendedName>
</protein>
<dbReference type="InterPro" id="IPR029510">
    <property type="entry name" value="Ald_DH_CS_GLU"/>
</dbReference>
<dbReference type="SUPFAM" id="SSF53720">
    <property type="entry name" value="ALDH-like"/>
    <property type="match status" value="1"/>
</dbReference>
<evidence type="ECO:0000313" key="6">
    <source>
        <dbReference type="EMBL" id="KIM37663.1"/>
    </source>
</evidence>
<keyword evidence="2 4" id="KW-0560">Oxidoreductase</keyword>
<evidence type="ECO:0000259" key="5">
    <source>
        <dbReference type="Pfam" id="PF00171"/>
    </source>
</evidence>
<feature type="domain" description="Aldehyde dehydrogenase" evidence="5">
    <location>
        <begin position="30"/>
        <end position="494"/>
    </location>
</feature>
<evidence type="ECO:0000256" key="2">
    <source>
        <dbReference type="ARBA" id="ARBA00023002"/>
    </source>
</evidence>
<dbReference type="HOGENOM" id="CLU_005391_0_0_1"/>
<dbReference type="OrthoDB" id="310895at2759"/>
<name>A0A0C2XIN7_HEBCY</name>
<dbReference type="FunFam" id="3.40.309.10:FF:000001">
    <property type="entry name" value="Mitochondrial aldehyde dehydrogenase 2"/>
    <property type="match status" value="1"/>
</dbReference>
<reference evidence="7" key="2">
    <citation type="submission" date="2015-01" db="EMBL/GenBank/DDBJ databases">
        <title>Evolutionary Origins and Diversification of the Mycorrhizal Mutualists.</title>
        <authorList>
            <consortium name="DOE Joint Genome Institute"/>
            <consortium name="Mycorrhizal Genomics Consortium"/>
            <person name="Kohler A."/>
            <person name="Kuo A."/>
            <person name="Nagy L.G."/>
            <person name="Floudas D."/>
            <person name="Copeland A."/>
            <person name="Barry K.W."/>
            <person name="Cichocki N."/>
            <person name="Veneault-Fourrey C."/>
            <person name="LaButti K."/>
            <person name="Lindquist E.A."/>
            <person name="Lipzen A."/>
            <person name="Lundell T."/>
            <person name="Morin E."/>
            <person name="Murat C."/>
            <person name="Riley R."/>
            <person name="Ohm R."/>
            <person name="Sun H."/>
            <person name="Tunlid A."/>
            <person name="Henrissat B."/>
            <person name="Grigoriev I.V."/>
            <person name="Hibbett D.S."/>
            <person name="Martin F."/>
        </authorList>
    </citation>
    <scope>NUCLEOTIDE SEQUENCE [LARGE SCALE GENOMIC DNA]</scope>
    <source>
        <strain evidence="7">h7</strain>
    </source>
</reference>
<dbReference type="InterPro" id="IPR016162">
    <property type="entry name" value="Ald_DH_N"/>
</dbReference>
<dbReference type="GO" id="GO:0019413">
    <property type="term" value="P:acetate biosynthetic process"/>
    <property type="evidence" value="ECO:0007669"/>
    <property type="project" value="UniProtKB-ARBA"/>
</dbReference>
<dbReference type="STRING" id="686832.A0A0C2XIN7"/>
<dbReference type="Gene3D" id="3.40.605.10">
    <property type="entry name" value="Aldehyde Dehydrogenase, Chain A, domain 1"/>
    <property type="match status" value="1"/>
</dbReference>
<dbReference type="PROSITE" id="PS00687">
    <property type="entry name" value="ALDEHYDE_DEHYDR_GLU"/>
    <property type="match status" value="1"/>
</dbReference>
<dbReference type="Gene3D" id="3.40.309.10">
    <property type="entry name" value="Aldehyde Dehydrogenase, Chain A, domain 2"/>
    <property type="match status" value="1"/>
</dbReference>